<comment type="caution">
    <text evidence="9">The sequence shown here is derived from an EMBL/GenBank/DDBJ whole genome shotgun (WGS) entry which is preliminary data.</text>
</comment>
<evidence type="ECO:0000256" key="5">
    <source>
        <dbReference type="ARBA" id="ARBA00022989"/>
    </source>
</evidence>
<proteinExistence type="predicted"/>
<feature type="transmembrane region" description="Helical" evidence="7">
    <location>
        <begin position="370"/>
        <end position="393"/>
    </location>
</feature>
<evidence type="ECO:0000313" key="10">
    <source>
        <dbReference type="Proteomes" id="UP000553193"/>
    </source>
</evidence>
<gene>
    <name evidence="9" type="ORF">GGQ83_003567</name>
</gene>
<name>A0A840AGE8_9PROT</name>
<dbReference type="EC" id="2.4.1.12" evidence="9"/>
<feature type="domain" description="PilZ" evidence="8">
    <location>
        <begin position="538"/>
        <end position="627"/>
    </location>
</feature>
<dbReference type="Gene3D" id="3.90.550.10">
    <property type="entry name" value="Spore Coat Polysaccharide Biosynthesis Protein SpsA, Chain A"/>
    <property type="match status" value="1"/>
</dbReference>
<evidence type="ECO:0000259" key="8">
    <source>
        <dbReference type="Pfam" id="PF07238"/>
    </source>
</evidence>
<comment type="subcellular location">
    <subcellularLocation>
        <location evidence="1">Membrane</location>
        <topology evidence="1">Multi-pass membrane protein</topology>
    </subcellularLocation>
</comment>
<keyword evidence="3 9" id="KW-0808">Transferase</keyword>
<dbReference type="InterPro" id="IPR029044">
    <property type="entry name" value="Nucleotide-diphossugar_trans"/>
</dbReference>
<keyword evidence="5 7" id="KW-1133">Transmembrane helix</keyword>
<feature type="transmembrane region" description="Helical" evidence="7">
    <location>
        <begin position="6"/>
        <end position="23"/>
    </location>
</feature>
<feature type="transmembrane region" description="Helical" evidence="7">
    <location>
        <begin position="405"/>
        <end position="423"/>
    </location>
</feature>
<feature type="transmembrane region" description="Helical" evidence="7">
    <location>
        <begin position="478"/>
        <end position="499"/>
    </location>
</feature>
<dbReference type="PANTHER" id="PTHR43867:SF2">
    <property type="entry name" value="CELLULOSE SYNTHASE CATALYTIC SUBUNIT A [UDP-FORMING]"/>
    <property type="match status" value="1"/>
</dbReference>
<feature type="transmembrane region" description="Helical" evidence="7">
    <location>
        <begin position="511"/>
        <end position="532"/>
    </location>
</feature>
<evidence type="ECO:0000256" key="1">
    <source>
        <dbReference type="ARBA" id="ARBA00004141"/>
    </source>
</evidence>
<dbReference type="InterPro" id="IPR009875">
    <property type="entry name" value="PilZ_domain"/>
</dbReference>
<feature type="transmembrane region" description="Helical" evidence="7">
    <location>
        <begin position="30"/>
        <end position="48"/>
    </location>
</feature>
<keyword evidence="10" id="KW-1185">Reference proteome</keyword>
<dbReference type="RefSeq" id="WP_184386330.1">
    <property type="nucleotide sequence ID" value="NZ_JACIDJ010000008.1"/>
</dbReference>
<evidence type="ECO:0000256" key="2">
    <source>
        <dbReference type="ARBA" id="ARBA00022676"/>
    </source>
</evidence>
<dbReference type="EMBL" id="JACIDJ010000008">
    <property type="protein sequence ID" value="MBB3900097.1"/>
    <property type="molecule type" value="Genomic_DNA"/>
</dbReference>
<keyword evidence="4 7" id="KW-0812">Transmembrane</keyword>
<keyword evidence="2 9" id="KW-0328">Glycosyltransferase</keyword>
<dbReference type="AlphaFoldDB" id="A0A840AGE8"/>
<dbReference type="GO" id="GO:0005886">
    <property type="term" value="C:plasma membrane"/>
    <property type="evidence" value="ECO:0007669"/>
    <property type="project" value="TreeGrafter"/>
</dbReference>
<dbReference type="SUPFAM" id="SSF53448">
    <property type="entry name" value="Nucleotide-diphospho-sugar transferases"/>
    <property type="match status" value="1"/>
</dbReference>
<accession>A0A840AGE8</accession>
<dbReference type="Proteomes" id="UP000553193">
    <property type="component" value="Unassembled WGS sequence"/>
</dbReference>
<organism evidence="9 10">
    <name type="scientific">Roseococcus suduntuyensis</name>
    <dbReference type="NCBI Taxonomy" id="455361"/>
    <lineage>
        <taxon>Bacteria</taxon>
        <taxon>Pseudomonadati</taxon>
        <taxon>Pseudomonadota</taxon>
        <taxon>Alphaproteobacteria</taxon>
        <taxon>Acetobacterales</taxon>
        <taxon>Roseomonadaceae</taxon>
        <taxon>Roseococcus</taxon>
    </lineage>
</organism>
<protein>
    <submittedName>
        <fullName evidence="9">Cellulose synthase (UDP-forming)</fullName>
        <ecNumber evidence="9">2.4.1.12</ecNumber>
    </submittedName>
</protein>
<dbReference type="GO" id="GO:0016760">
    <property type="term" value="F:cellulose synthase (UDP-forming) activity"/>
    <property type="evidence" value="ECO:0007669"/>
    <property type="project" value="UniProtKB-EC"/>
</dbReference>
<keyword evidence="6 7" id="KW-0472">Membrane</keyword>
<dbReference type="Pfam" id="PF13641">
    <property type="entry name" value="Glyco_tranf_2_3"/>
    <property type="match status" value="1"/>
</dbReference>
<dbReference type="InterPro" id="IPR050321">
    <property type="entry name" value="Glycosyltr_2/OpgH_subfam"/>
</dbReference>
<evidence type="ECO:0000256" key="3">
    <source>
        <dbReference type="ARBA" id="ARBA00022679"/>
    </source>
</evidence>
<dbReference type="SUPFAM" id="SSF141371">
    <property type="entry name" value="PilZ domain-like"/>
    <property type="match status" value="1"/>
</dbReference>
<sequence>MDPLAEAFLPVLLVLSLAAFLPWISSINPWARWAGAWLTILLMGRYLFWRATQTLPEPALDPLALAAWAFFMVEVVGSFAGVLLLHVLSRTLDRSAEATAHPVESHPGGPPLIDLLIPTYNEQEEILYRTIVGAMSQDYPRFRVWVLDDGKRPWLSEMCERLGANYRIRGDNSHGKAGNMNATFWHLMSLPEPPDAIGVLDADFVATPLFLRRAAALFHDPKVALVQTPQHFFNPDPIQLNLGDAARVPDEQRFFFDVVLASKDAHGTAFSCGTSSIVRADCLARIGGFPTESVTEDILLSIKLTGIGHKTAYLNEPLTAGLAPEGLQEYLTQRGRWCLGTMQIVRTPWGPFSRGVGTPLLMRLHTMDTVLFWTMTPILRILCLLMPVLHWWTGLVVVRTDLHGLISHLGPYWICCVIFLGWVSRGTNVPILADGMSLLVARESLRASAVGLFGNKNQKFKVTAKGATRDRTVVQWSLAGWFLAIAALTVAGMVLRLVLGPIEGTPPAAEAMNLFWSVYNIIMLAVASLMCVEAPRYRREERFLAGEAAKLRLAGREVEAVLEDVSLLGCRLRLPAGGLPAADARVEVSIAEVGEVPALVRAVGPDHCQLVFEADAAQRAALVRKLFSGRYRHSVTTLRPFAFMGILFRKAFM</sequence>
<dbReference type="Gene3D" id="2.40.10.220">
    <property type="entry name" value="predicted glycosyltransferase like domains"/>
    <property type="match status" value="1"/>
</dbReference>
<evidence type="ECO:0000256" key="4">
    <source>
        <dbReference type="ARBA" id="ARBA00022692"/>
    </source>
</evidence>
<evidence type="ECO:0000256" key="7">
    <source>
        <dbReference type="SAM" id="Phobius"/>
    </source>
</evidence>
<dbReference type="GO" id="GO:0035438">
    <property type="term" value="F:cyclic-di-GMP binding"/>
    <property type="evidence" value="ECO:0007669"/>
    <property type="project" value="InterPro"/>
</dbReference>
<evidence type="ECO:0000313" key="9">
    <source>
        <dbReference type="EMBL" id="MBB3900097.1"/>
    </source>
</evidence>
<reference evidence="9 10" key="1">
    <citation type="submission" date="2020-08" db="EMBL/GenBank/DDBJ databases">
        <title>Genomic Encyclopedia of Type Strains, Phase IV (KMG-IV): sequencing the most valuable type-strain genomes for metagenomic binning, comparative biology and taxonomic classification.</title>
        <authorList>
            <person name="Goeker M."/>
        </authorList>
    </citation>
    <scope>NUCLEOTIDE SEQUENCE [LARGE SCALE GENOMIC DNA]</scope>
    <source>
        <strain evidence="9 10">DSM 19979</strain>
    </source>
</reference>
<evidence type="ECO:0000256" key="6">
    <source>
        <dbReference type="ARBA" id="ARBA00023136"/>
    </source>
</evidence>
<dbReference type="PANTHER" id="PTHR43867">
    <property type="entry name" value="CELLULOSE SYNTHASE CATALYTIC SUBUNIT A [UDP-FORMING]"/>
    <property type="match status" value="1"/>
</dbReference>
<dbReference type="Pfam" id="PF07238">
    <property type="entry name" value="PilZ"/>
    <property type="match status" value="1"/>
</dbReference>
<dbReference type="CDD" id="cd06421">
    <property type="entry name" value="CESA_CelA_like"/>
    <property type="match status" value="1"/>
</dbReference>
<feature type="transmembrane region" description="Helical" evidence="7">
    <location>
        <begin position="68"/>
        <end position="88"/>
    </location>
</feature>